<accession>I3S0D8</accession>
<dbReference type="AlphaFoldDB" id="I3S0D8"/>
<sequence>MRLRKWEKPRKRKTRFSRNRNFFKTQVDDCLGSFSQSSATFKPLESNIDVKSQVYEKLISRALDIKVSEEHIGSEECDSLIHNISSILI</sequence>
<protein>
    <submittedName>
        <fullName evidence="1">Uncharacterized protein</fullName>
    </submittedName>
</protein>
<organism evidence="1">
    <name type="scientific">Lotus japonicus</name>
    <name type="common">Lotus corniculatus var. japonicus</name>
    <dbReference type="NCBI Taxonomy" id="34305"/>
    <lineage>
        <taxon>Eukaryota</taxon>
        <taxon>Viridiplantae</taxon>
        <taxon>Streptophyta</taxon>
        <taxon>Embryophyta</taxon>
        <taxon>Tracheophyta</taxon>
        <taxon>Spermatophyta</taxon>
        <taxon>Magnoliopsida</taxon>
        <taxon>eudicotyledons</taxon>
        <taxon>Gunneridae</taxon>
        <taxon>Pentapetalae</taxon>
        <taxon>rosids</taxon>
        <taxon>fabids</taxon>
        <taxon>Fabales</taxon>
        <taxon>Fabaceae</taxon>
        <taxon>Papilionoideae</taxon>
        <taxon>50 kb inversion clade</taxon>
        <taxon>NPAAA clade</taxon>
        <taxon>Hologalegina</taxon>
        <taxon>robinioid clade</taxon>
        <taxon>Loteae</taxon>
        <taxon>Lotus</taxon>
    </lineage>
</organism>
<evidence type="ECO:0000313" key="1">
    <source>
        <dbReference type="EMBL" id="AFK33730.1"/>
    </source>
</evidence>
<proteinExistence type="evidence at transcript level"/>
<dbReference type="EMBL" id="BT133935">
    <property type="protein sequence ID" value="AFK33730.1"/>
    <property type="molecule type" value="mRNA"/>
</dbReference>
<reference evidence="1" key="1">
    <citation type="submission" date="2012-05" db="EMBL/GenBank/DDBJ databases">
        <authorList>
            <person name="Krishnakumar V."/>
            <person name="Cheung F."/>
            <person name="Xiao Y."/>
            <person name="Chan A."/>
            <person name="Moskal W.A."/>
            <person name="Town C.D."/>
        </authorList>
    </citation>
    <scope>NUCLEOTIDE SEQUENCE</scope>
</reference>
<name>I3S0D8_LOTJA</name>